<feature type="domain" description="ZZ-type" evidence="6">
    <location>
        <begin position="101"/>
        <end position="166"/>
    </location>
</feature>
<keyword evidence="2 4" id="KW-0863">Zinc-finger</keyword>
<dbReference type="InterPro" id="IPR000433">
    <property type="entry name" value="Znf_ZZ"/>
</dbReference>
<accession>A0A813KR62</accession>
<dbReference type="PROSITE" id="PS50135">
    <property type="entry name" value="ZF_ZZ_2"/>
    <property type="match status" value="1"/>
</dbReference>
<dbReference type="Pfam" id="PF00569">
    <property type="entry name" value="ZZ"/>
    <property type="match status" value="1"/>
</dbReference>
<feature type="transmembrane region" description="Helical" evidence="5">
    <location>
        <begin position="325"/>
        <end position="347"/>
    </location>
</feature>
<evidence type="ECO:0000256" key="2">
    <source>
        <dbReference type="ARBA" id="ARBA00022771"/>
    </source>
</evidence>
<dbReference type="GO" id="GO:0061630">
    <property type="term" value="F:ubiquitin protein ligase activity"/>
    <property type="evidence" value="ECO:0007669"/>
    <property type="project" value="TreeGrafter"/>
</dbReference>
<keyword evidence="3" id="KW-0862">Zinc</keyword>
<evidence type="ECO:0000256" key="4">
    <source>
        <dbReference type="PROSITE-ProRule" id="PRU00228"/>
    </source>
</evidence>
<dbReference type="SUPFAM" id="SSF57850">
    <property type="entry name" value="RING/U-box"/>
    <property type="match status" value="1"/>
</dbReference>
<feature type="transmembrane region" description="Helical" evidence="5">
    <location>
        <begin position="353"/>
        <end position="380"/>
    </location>
</feature>
<dbReference type="EMBL" id="CAJNNW010031080">
    <property type="protein sequence ID" value="CAE8705867.1"/>
    <property type="molecule type" value="Genomic_DNA"/>
</dbReference>
<feature type="non-terminal residue" evidence="7">
    <location>
        <position position="417"/>
    </location>
</feature>
<evidence type="ECO:0000313" key="8">
    <source>
        <dbReference type="Proteomes" id="UP000626109"/>
    </source>
</evidence>
<dbReference type="Proteomes" id="UP000626109">
    <property type="component" value="Unassembled WGS sequence"/>
</dbReference>
<keyword evidence="5" id="KW-0472">Membrane</keyword>
<evidence type="ECO:0000256" key="1">
    <source>
        <dbReference type="ARBA" id="ARBA00022723"/>
    </source>
</evidence>
<keyword evidence="5" id="KW-1133">Transmembrane helix</keyword>
<dbReference type="GO" id="GO:0008270">
    <property type="term" value="F:zinc ion binding"/>
    <property type="evidence" value="ECO:0007669"/>
    <property type="project" value="UniProtKB-KW"/>
</dbReference>
<dbReference type="Gene3D" id="3.30.60.90">
    <property type="match status" value="1"/>
</dbReference>
<keyword evidence="1" id="KW-0479">Metal-binding</keyword>
<evidence type="ECO:0000256" key="3">
    <source>
        <dbReference type="ARBA" id="ARBA00022833"/>
    </source>
</evidence>
<dbReference type="AlphaFoldDB" id="A0A813KR62"/>
<protein>
    <recommendedName>
        <fullName evidence="6">ZZ-type domain-containing protein</fullName>
    </recommendedName>
</protein>
<name>A0A813KR62_POLGL</name>
<dbReference type="PANTHER" id="PTHR15898:SF13">
    <property type="entry name" value="BIFUNCTIONAL APOPTOSIS REGULATOR"/>
    <property type="match status" value="1"/>
</dbReference>
<keyword evidence="5" id="KW-0812">Transmembrane</keyword>
<sequence length="417" mass="44695">VCSACHDLATPPAVLNCGHVVCCPGQCAPGAAGSLAVGRACPKCGVPIPVPPRTCPLLEASLAAIAPETVAKRREASTALAGGSLGAAVPGADAQGVGFVHFGLGCDNCGVFPITGSCWHCLDCPEAIGYDLCGACKESGRPPAVGRFNQRHLPDHRLQEVPQTRSWLHDVQDARPDLSIQQILQLVDLMNGNEASQNKIYRALLSMYCIACIQRCDPGAIERTAETCLPQPAEMAAWLATPVADRGMLPEKNIIDGSKSFCVRCWLWRDPVGKESTAAMAGVDRFHHCSKCQRCVEHYHHHCTYFGRCKTGTGWRNGNLRYFRILIGLSFIHPSTGLSVLTAGLLQSESWPYWTGVFLVGSVACYIVGALLLSLVACYMRPDAMAALLRKALSKETSGNDAPVSMSAIWYGKVSSQ</sequence>
<dbReference type="GO" id="GO:0043161">
    <property type="term" value="P:proteasome-mediated ubiquitin-dependent protein catabolic process"/>
    <property type="evidence" value="ECO:0007669"/>
    <property type="project" value="TreeGrafter"/>
</dbReference>
<dbReference type="PANTHER" id="PTHR15898">
    <property type="entry name" value="BIFUNCTIONAL APOPTOSIS REGULATOR"/>
    <property type="match status" value="1"/>
</dbReference>
<dbReference type="PROSITE" id="PS50216">
    <property type="entry name" value="DHHC"/>
    <property type="match status" value="1"/>
</dbReference>
<evidence type="ECO:0000313" key="7">
    <source>
        <dbReference type="EMBL" id="CAE8705867.1"/>
    </source>
</evidence>
<proteinExistence type="predicted"/>
<gene>
    <name evidence="7" type="ORF">PGLA2088_LOCUS33929</name>
</gene>
<evidence type="ECO:0000259" key="6">
    <source>
        <dbReference type="PROSITE" id="PS50135"/>
    </source>
</evidence>
<organism evidence="7 8">
    <name type="scientific">Polarella glacialis</name>
    <name type="common">Dinoflagellate</name>
    <dbReference type="NCBI Taxonomy" id="89957"/>
    <lineage>
        <taxon>Eukaryota</taxon>
        <taxon>Sar</taxon>
        <taxon>Alveolata</taxon>
        <taxon>Dinophyceae</taxon>
        <taxon>Suessiales</taxon>
        <taxon>Suessiaceae</taxon>
        <taxon>Polarella</taxon>
    </lineage>
</organism>
<evidence type="ECO:0000256" key="5">
    <source>
        <dbReference type="SAM" id="Phobius"/>
    </source>
</evidence>
<dbReference type="InterPro" id="IPR043145">
    <property type="entry name" value="Znf_ZZ_sf"/>
</dbReference>
<comment type="caution">
    <text evidence="7">The sequence shown here is derived from an EMBL/GenBank/DDBJ whole genome shotgun (WGS) entry which is preliminary data.</text>
</comment>
<reference evidence="7" key="1">
    <citation type="submission" date="2021-02" db="EMBL/GenBank/DDBJ databases">
        <authorList>
            <person name="Dougan E. K."/>
            <person name="Rhodes N."/>
            <person name="Thang M."/>
            <person name="Chan C."/>
        </authorList>
    </citation>
    <scope>NUCLEOTIDE SEQUENCE</scope>
</reference>